<sequence length="723" mass="81037">MNIIDRIAKELNVRRDQVEGTVKLLDEGATVPFIARYRKEATGSLEDHVIRDLHERLEYLRGLQQKKEDILRLLTEQDNLTEDLKKDIEKAETITRLDDIYLPFRPKKRTRGTIAREKGLEPLADYILSGGNNPLEKAKEFITEDVETVEDAMKLAGDIIAEIMSEDADLKGMLRNVYVKTAELKTSGDKENTAYEMYYDRSEFALRMPSHRILAINRGEKEGILKVTVAVDETRAHRAIMGRYVTKNEACNEVIHATASDALKRLILPSLERELRNTLTERAENSSIDVFKENLKSLLLQPPIRGYSVMGYDPGFRTGCKVAVLDETGKYLDTATVYPTMPRQDIKGTKRILKDLIRKYNVKVISLGNGTASRESELVLMELIEELKEENIDLSYVITNEAGASVYSASKIANEEYPDLDVTVRGAISIARRLQDPLAELVKIDPKSIGVGQYQHDMNKKKLDASLSGVVEDTVNKVGVDLNVATPALLSYVSGINKTIAENIVAYRDETGKFTSRKELKKVKRLGDKAFEQCAGFLRIREGKDFLDTTGVHPESYQAAYLILKELGYDKKKLSSQGLIDIEEKAKAFGLKALCELTGLGEPTVKDIIKELQKPGRDPREDLPKPVFRKGVIELKDLTEGMVLSGVVRNVADFGAFIDIGVHQDGLVHKSELSTSYVTNPLTFIRSGDVVDVRVLSVDLKRKRISLSMKGLNKDQKTAKENS</sequence>
<dbReference type="SUPFAM" id="SSF47781">
    <property type="entry name" value="RuvA domain 2-like"/>
    <property type="match status" value="2"/>
</dbReference>
<dbReference type="InterPro" id="IPR023319">
    <property type="entry name" value="Tex-like_HTH_dom_sf"/>
</dbReference>
<dbReference type="InterPro" id="IPR006641">
    <property type="entry name" value="YqgF/RNaseH-like_dom"/>
</dbReference>
<evidence type="ECO:0000259" key="1">
    <source>
        <dbReference type="PROSITE" id="PS50126"/>
    </source>
</evidence>
<keyword evidence="3" id="KW-1185">Reference proteome</keyword>
<dbReference type="PANTHER" id="PTHR10724:SF10">
    <property type="entry name" value="S1 RNA-BINDING DOMAIN-CONTAINING PROTEIN 1"/>
    <property type="match status" value="1"/>
</dbReference>
<dbReference type="InterPro" id="IPR012340">
    <property type="entry name" value="NA-bd_OB-fold"/>
</dbReference>
<proteinExistence type="predicted"/>
<feature type="domain" description="S1 motif" evidence="1">
    <location>
        <begin position="641"/>
        <end position="710"/>
    </location>
</feature>
<dbReference type="InterPro" id="IPR037027">
    <property type="entry name" value="YqgF/RNaseH-like_dom_sf"/>
</dbReference>
<evidence type="ECO:0000313" key="2">
    <source>
        <dbReference type="EMBL" id="MBO1265732.1"/>
    </source>
</evidence>
<dbReference type="Pfam" id="PF17674">
    <property type="entry name" value="HHH_9"/>
    <property type="match status" value="1"/>
</dbReference>
<dbReference type="InterPro" id="IPR010994">
    <property type="entry name" value="RuvA_2-like"/>
</dbReference>
<dbReference type="RefSeq" id="WP_207600257.1">
    <property type="nucleotide sequence ID" value="NZ_JAFNJU010000009.1"/>
</dbReference>
<dbReference type="SUPFAM" id="SSF53098">
    <property type="entry name" value="Ribonuclease H-like"/>
    <property type="match status" value="1"/>
</dbReference>
<dbReference type="FunFam" id="1.10.10.650:FF:000001">
    <property type="entry name" value="S1 RNA-binding domain 1"/>
    <property type="match status" value="1"/>
</dbReference>
<dbReference type="GO" id="GO:0003735">
    <property type="term" value="F:structural constituent of ribosome"/>
    <property type="evidence" value="ECO:0007669"/>
    <property type="project" value="TreeGrafter"/>
</dbReference>
<dbReference type="Gene3D" id="3.30.420.140">
    <property type="entry name" value="YqgF/RNase H-like domain"/>
    <property type="match status" value="1"/>
</dbReference>
<dbReference type="SMART" id="SM00732">
    <property type="entry name" value="YqgFc"/>
    <property type="match status" value="1"/>
</dbReference>
<dbReference type="EMBL" id="JAFNJU010000009">
    <property type="protein sequence ID" value="MBO1265732.1"/>
    <property type="molecule type" value="Genomic_DNA"/>
</dbReference>
<dbReference type="SUPFAM" id="SSF158832">
    <property type="entry name" value="Tex N-terminal region-like"/>
    <property type="match status" value="1"/>
</dbReference>
<gene>
    <name evidence="2" type="ORF">J3A84_11895</name>
</gene>
<dbReference type="Pfam" id="PF00575">
    <property type="entry name" value="S1"/>
    <property type="match status" value="1"/>
</dbReference>
<dbReference type="Pfam" id="PF12836">
    <property type="entry name" value="HHH_3"/>
    <property type="match status" value="1"/>
</dbReference>
<dbReference type="CDD" id="cd05685">
    <property type="entry name" value="S1_Tex"/>
    <property type="match status" value="1"/>
</dbReference>
<dbReference type="InterPro" id="IPR003029">
    <property type="entry name" value="S1_domain"/>
</dbReference>
<dbReference type="InterPro" id="IPR032639">
    <property type="entry name" value="Tex_YqgF"/>
</dbReference>
<dbReference type="PROSITE" id="PS50126">
    <property type="entry name" value="S1"/>
    <property type="match status" value="1"/>
</dbReference>
<dbReference type="SUPFAM" id="SSF50249">
    <property type="entry name" value="Nucleic acid-binding proteins"/>
    <property type="match status" value="1"/>
</dbReference>
<dbReference type="Pfam" id="PF16921">
    <property type="entry name" value="Tex_YqgF"/>
    <property type="match status" value="1"/>
</dbReference>
<dbReference type="GO" id="GO:0003729">
    <property type="term" value="F:mRNA binding"/>
    <property type="evidence" value="ECO:0007669"/>
    <property type="project" value="TreeGrafter"/>
</dbReference>
<dbReference type="InterPro" id="IPR055179">
    <property type="entry name" value="Tex-like_central_region"/>
</dbReference>
<organism evidence="2 3">
    <name type="scientific">Proteiniclasticum aestuarii</name>
    <dbReference type="NCBI Taxonomy" id="2817862"/>
    <lineage>
        <taxon>Bacteria</taxon>
        <taxon>Bacillati</taxon>
        <taxon>Bacillota</taxon>
        <taxon>Clostridia</taxon>
        <taxon>Eubacteriales</taxon>
        <taxon>Clostridiaceae</taxon>
        <taxon>Proteiniclasticum</taxon>
    </lineage>
</organism>
<dbReference type="InterPro" id="IPR050437">
    <property type="entry name" value="Ribos_protein_bS1-like"/>
</dbReference>
<dbReference type="Gene3D" id="1.10.150.310">
    <property type="entry name" value="Tex RuvX-like domain-like"/>
    <property type="match status" value="1"/>
</dbReference>
<dbReference type="GO" id="GO:0006412">
    <property type="term" value="P:translation"/>
    <property type="evidence" value="ECO:0007669"/>
    <property type="project" value="TreeGrafter"/>
</dbReference>
<comment type="caution">
    <text evidence="2">The sequence shown here is derived from an EMBL/GenBank/DDBJ whole genome shotgun (WGS) entry which is preliminary data.</text>
</comment>
<dbReference type="Gene3D" id="1.10.10.650">
    <property type="entry name" value="RuvA domain 2-like"/>
    <property type="match status" value="1"/>
</dbReference>
<evidence type="ECO:0000313" key="3">
    <source>
        <dbReference type="Proteomes" id="UP000664218"/>
    </source>
</evidence>
<dbReference type="Pfam" id="PF22706">
    <property type="entry name" value="Tex_central_region"/>
    <property type="match status" value="1"/>
</dbReference>
<dbReference type="GO" id="GO:0005737">
    <property type="term" value="C:cytoplasm"/>
    <property type="evidence" value="ECO:0007669"/>
    <property type="project" value="UniProtKB-ARBA"/>
</dbReference>
<dbReference type="Gene3D" id="1.10.3500.10">
    <property type="entry name" value="Tex N-terminal region-like"/>
    <property type="match status" value="1"/>
</dbReference>
<dbReference type="FunFam" id="1.10.150.310:FF:000001">
    <property type="entry name" value="RNA-binding transcriptional accessory protein"/>
    <property type="match status" value="1"/>
</dbReference>
<name>A0A939HD11_9CLOT</name>
<dbReference type="AlphaFoldDB" id="A0A939HD11"/>
<dbReference type="InterPro" id="IPR012337">
    <property type="entry name" value="RNaseH-like_sf"/>
</dbReference>
<reference evidence="2" key="1">
    <citation type="submission" date="2021-03" db="EMBL/GenBank/DDBJ databases">
        <title>Proteiniclasticum marinus sp. nov., isolated from tidal flat sediment.</title>
        <authorList>
            <person name="Namirimu T."/>
            <person name="Yang J.-A."/>
            <person name="Yang S.-H."/>
            <person name="Kim Y.-J."/>
            <person name="Kwon K.K."/>
        </authorList>
    </citation>
    <scope>NUCLEOTIDE SEQUENCE</scope>
    <source>
        <strain evidence="2">SCR006</strain>
    </source>
</reference>
<protein>
    <submittedName>
        <fullName evidence="2">RNA-binding transcriptional accessory protein</fullName>
    </submittedName>
</protein>
<dbReference type="InterPro" id="IPR018974">
    <property type="entry name" value="Tex-like_N"/>
</dbReference>
<dbReference type="InterPro" id="IPR023323">
    <property type="entry name" value="Tex-like_dom_sf"/>
</dbReference>
<accession>A0A939HD11</accession>
<dbReference type="Proteomes" id="UP000664218">
    <property type="component" value="Unassembled WGS sequence"/>
</dbReference>
<dbReference type="SMART" id="SM00316">
    <property type="entry name" value="S1"/>
    <property type="match status" value="1"/>
</dbReference>
<dbReference type="InterPro" id="IPR044146">
    <property type="entry name" value="S1_Tex"/>
</dbReference>
<dbReference type="Pfam" id="PF09371">
    <property type="entry name" value="Tex_N"/>
    <property type="match status" value="1"/>
</dbReference>
<dbReference type="GO" id="GO:0006139">
    <property type="term" value="P:nucleobase-containing compound metabolic process"/>
    <property type="evidence" value="ECO:0007669"/>
    <property type="project" value="InterPro"/>
</dbReference>
<dbReference type="FunFam" id="3.30.420.140:FF:000001">
    <property type="entry name" value="RNA-binding transcriptional accessory protein"/>
    <property type="match status" value="1"/>
</dbReference>
<dbReference type="FunFam" id="2.40.50.140:FF:000051">
    <property type="entry name" value="RNA-binding transcriptional accessory protein"/>
    <property type="match status" value="1"/>
</dbReference>
<dbReference type="Gene3D" id="2.40.50.140">
    <property type="entry name" value="Nucleic acid-binding proteins"/>
    <property type="match status" value="1"/>
</dbReference>
<dbReference type="PANTHER" id="PTHR10724">
    <property type="entry name" value="30S RIBOSOMAL PROTEIN S1"/>
    <property type="match status" value="1"/>
</dbReference>
<dbReference type="InterPro" id="IPR041692">
    <property type="entry name" value="HHH_9"/>
</dbReference>